<feature type="compositionally biased region" description="Basic and acidic residues" evidence="1">
    <location>
        <begin position="1"/>
        <end position="22"/>
    </location>
</feature>
<proteinExistence type="predicted"/>
<evidence type="ECO:0000313" key="3">
    <source>
        <dbReference type="Proteomes" id="UP001066276"/>
    </source>
</evidence>
<feature type="region of interest" description="Disordered" evidence="1">
    <location>
        <begin position="1"/>
        <end position="50"/>
    </location>
</feature>
<dbReference type="PANTHER" id="PTHR31206:SF9">
    <property type="entry name" value="PROTEIN FAM177B"/>
    <property type="match status" value="1"/>
</dbReference>
<evidence type="ECO:0000313" key="2">
    <source>
        <dbReference type="EMBL" id="KAJ1157782.1"/>
    </source>
</evidence>
<gene>
    <name evidence="2" type="ORF">NDU88_010481</name>
</gene>
<dbReference type="EMBL" id="JANPWB010000009">
    <property type="protein sequence ID" value="KAJ1157782.1"/>
    <property type="molecule type" value="Genomic_DNA"/>
</dbReference>
<dbReference type="Proteomes" id="UP001066276">
    <property type="component" value="Chromosome 5"/>
</dbReference>
<reference evidence="2" key="1">
    <citation type="journal article" date="2022" name="bioRxiv">
        <title>Sequencing and chromosome-scale assembly of the giantPleurodeles waltlgenome.</title>
        <authorList>
            <person name="Brown T."/>
            <person name="Elewa A."/>
            <person name="Iarovenko S."/>
            <person name="Subramanian E."/>
            <person name="Araus A.J."/>
            <person name="Petzold A."/>
            <person name="Susuki M."/>
            <person name="Suzuki K.-i.T."/>
            <person name="Hayashi T."/>
            <person name="Toyoda A."/>
            <person name="Oliveira C."/>
            <person name="Osipova E."/>
            <person name="Leigh N.D."/>
            <person name="Simon A."/>
            <person name="Yun M.H."/>
        </authorList>
    </citation>
    <scope>NUCLEOTIDE SEQUENCE</scope>
    <source>
        <strain evidence="2">20211129_DDA</strain>
        <tissue evidence="2">Liver</tissue>
    </source>
</reference>
<dbReference type="AlphaFoldDB" id="A0AAV7RZE7"/>
<sequence>MGDTERIVQQEKLENEDLESPKSPRKIIHFSSGETMEEYSTEEEEDDAPVEFRKADTSSMSWGPYLQFWALRIATASFFTCEFLGGKLATLFGLNVPKYQYAVDEYSRRQAEDSDDEDGQVTAQSQVSQSLAEQQRLEAHGMEYGAIPLTDRAAVPLASTVLNIDETKREGFGYQNISGIDAN</sequence>
<accession>A0AAV7RZE7</accession>
<name>A0AAV7RZE7_PLEWA</name>
<evidence type="ECO:0008006" key="4">
    <source>
        <dbReference type="Google" id="ProtNLM"/>
    </source>
</evidence>
<dbReference type="InterPro" id="IPR028260">
    <property type="entry name" value="FAM177"/>
</dbReference>
<comment type="caution">
    <text evidence="2">The sequence shown here is derived from an EMBL/GenBank/DDBJ whole genome shotgun (WGS) entry which is preliminary data.</text>
</comment>
<protein>
    <recommendedName>
        <fullName evidence="4">Protein FAM177B</fullName>
    </recommendedName>
</protein>
<dbReference type="Pfam" id="PF14774">
    <property type="entry name" value="FAM177"/>
    <property type="match status" value="1"/>
</dbReference>
<feature type="region of interest" description="Disordered" evidence="1">
    <location>
        <begin position="108"/>
        <end position="130"/>
    </location>
</feature>
<evidence type="ECO:0000256" key="1">
    <source>
        <dbReference type="SAM" id="MobiDB-lite"/>
    </source>
</evidence>
<organism evidence="2 3">
    <name type="scientific">Pleurodeles waltl</name>
    <name type="common">Iberian ribbed newt</name>
    <dbReference type="NCBI Taxonomy" id="8319"/>
    <lineage>
        <taxon>Eukaryota</taxon>
        <taxon>Metazoa</taxon>
        <taxon>Chordata</taxon>
        <taxon>Craniata</taxon>
        <taxon>Vertebrata</taxon>
        <taxon>Euteleostomi</taxon>
        <taxon>Amphibia</taxon>
        <taxon>Batrachia</taxon>
        <taxon>Caudata</taxon>
        <taxon>Salamandroidea</taxon>
        <taxon>Salamandridae</taxon>
        <taxon>Pleurodelinae</taxon>
        <taxon>Pleurodeles</taxon>
    </lineage>
</organism>
<keyword evidence="3" id="KW-1185">Reference proteome</keyword>
<feature type="compositionally biased region" description="Polar residues" evidence="1">
    <location>
        <begin position="121"/>
        <end position="130"/>
    </location>
</feature>
<dbReference type="PANTHER" id="PTHR31206">
    <property type="entry name" value="LP10445P"/>
    <property type="match status" value="1"/>
</dbReference>
<feature type="compositionally biased region" description="Acidic residues" evidence="1">
    <location>
        <begin position="35"/>
        <end position="49"/>
    </location>
</feature>